<dbReference type="SUPFAM" id="SSF88659">
    <property type="entry name" value="Sigma3 and sigma4 domains of RNA polymerase sigma factors"/>
    <property type="match status" value="1"/>
</dbReference>
<evidence type="ECO:0000256" key="4">
    <source>
        <dbReference type="ARBA" id="ARBA00023125"/>
    </source>
</evidence>
<keyword evidence="9" id="KW-1185">Reference proteome</keyword>
<dbReference type="GO" id="GO:0003677">
    <property type="term" value="F:DNA binding"/>
    <property type="evidence" value="ECO:0007669"/>
    <property type="project" value="UniProtKB-KW"/>
</dbReference>
<dbReference type="PANTHER" id="PTHR43133:SF52">
    <property type="entry name" value="ECF RNA POLYMERASE SIGMA FACTOR SIGL"/>
    <property type="match status" value="1"/>
</dbReference>
<evidence type="ECO:0000259" key="7">
    <source>
        <dbReference type="Pfam" id="PF08281"/>
    </source>
</evidence>
<dbReference type="Proteomes" id="UP000602647">
    <property type="component" value="Unassembled WGS sequence"/>
</dbReference>
<evidence type="ECO:0000256" key="3">
    <source>
        <dbReference type="ARBA" id="ARBA00023082"/>
    </source>
</evidence>
<sequence>MEKKELEKLYGLYYERVYSFLRKLSGDEKLSEDLAQETFVLVLLKLPEEPEYIAQWLYRVARNLYIDWVRKNGKEIPAESFGERTPSDERDPLALILQKEESQTLRKHLKKLSLAERKMIECFYQKGLSGMETAVLLGVSPGSVRVTLHRARAKLMKEIKKEE</sequence>
<dbReference type="PANTHER" id="PTHR43133">
    <property type="entry name" value="RNA POLYMERASE ECF-TYPE SIGMA FACTO"/>
    <property type="match status" value="1"/>
</dbReference>
<dbReference type="Gene3D" id="1.10.10.10">
    <property type="entry name" value="Winged helix-like DNA-binding domain superfamily/Winged helix DNA-binding domain"/>
    <property type="match status" value="1"/>
</dbReference>
<dbReference type="InterPro" id="IPR036388">
    <property type="entry name" value="WH-like_DNA-bd_sf"/>
</dbReference>
<accession>A0A923SWC3</accession>
<dbReference type="InterPro" id="IPR039425">
    <property type="entry name" value="RNA_pol_sigma-70-like"/>
</dbReference>
<keyword evidence="2" id="KW-0805">Transcription regulation</keyword>
<dbReference type="InterPro" id="IPR013324">
    <property type="entry name" value="RNA_pol_sigma_r3/r4-like"/>
</dbReference>
<evidence type="ECO:0000256" key="1">
    <source>
        <dbReference type="ARBA" id="ARBA00010641"/>
    </source>
</evidence>
<dbReference type="CDD" id="cd06171">
    <property type="entry name" value="Sigma70_r4"/>
    <property type="match status" value="1"/>
</dbReference>
<dbReference type="Pfam" id="PF04542">
    <property type="entry name" value="Sigma70_r2"/>
    <property type="match status" value="1"/>
</dbReference>
<dbReference type="SUPFAM" id="SSF88946">
    <property type="entry name" value="Sigma2 domain of RNA polymerase sigma factors"/>
    <property type="match status" value="1"/>
</dbReference>
<dbReference type="NCBIfam" id="TIGR02937">
    <property type="entry name" value="sigma70-ECF"/>
    <property type="match status" value="1"/>
</dbReference>
<feature type="domain" description="RNA polymerase sigma-70 region 2" evidence="6">
    <location>
        <begin position="9"/>
        <end position="74"/>
    </location>
</feature>
<reference evidence="8" key="1">
    <citation type="submission" date="2020-08" db="EMBL/GenBank/DDBJ databases">
        <title>Genome public.</title>
        <authorList>
            <person name="Liu C."/>
            <person name="Sun Q."/>
        </authorList>
    </citation>
    <scope>NUCLEOTIDE SEQUENCE</scope>
    <source>
        <strain evidence="8">BX12</strain>
    </source>
</reference>
<gene>
    <name evidence="8" type="ORF">H9L42_10195</name>
</gene>
<comment type="similarity">
    <text evidence="1">Belongs to the sigma-70 factor family. ECF subfamily.</text>
</comment>
<dbReference type="AlphaFoldDB" id="A0A923SWC3"/>
<dbReference type="Gene3D" id="1.10.1740.10">
    <property type="match status" value="1"/>
</dbReference>
<dbReference type="InterPro" id="IPR013325">
    <property type="entry name" value="RNA_pol_sigma_r2"/>
</dbReference>
<dbReference type="Pfam" id="PF08281">
    <property type="entry name" value="Sigma70_r4_2"/>
    <property type="match status" value="1"/>
</dbReference>
<evidence type="ECO:0000256" key="5">
    <source>
        <dbReference type="ARBA" id="ARBA00023163"/>
    </source>
</evidence>
<dbReference type="RefSeq" id="WP_187303301.1">
    <property type="nucleotide sequence ID" value="NZ_CBCTON010000023.1"/>
</dbReference>
<protein>
    <submittedName>
        <fullName evidence="8">Sigma-70 family RNA polymerase sigma factor</fullName>
    </submittedName>
</protein>
<organism evidence="8 9">
    <name type="scientific">Zhenpiania hominis</name>
    <dbReference type="NCBI Taxonomy" id="2763644"/>
    <lineage>
        <taxon>Bacteria</taxon>
        <taxon>Bacillati</taxon>
        <taxon>Bacillota</taxon>
        <taxon>Clostridia</taxon>
        <taxon>Peptostreptococcales</taxon>
        <taxon>Anaerovoracaceae</taxon>
        <taxon>Zhenpiania</taxon>
    </lineage>
</organism>
<keyword evidence="3" id="KW-0731">Sigma factor</keyword>
<feature type="domain" description="RNA polymerase sigma factor 70 region 4 type 2" evidence="7">
    <location>
        <begin position="105"/>
        <end position="155"/>
    </location>
</feature>
<name>A0A923SWC3_9FIRM</name>
<evidence type="ECO:0000259" key="6">
    <source>
        <dbReference type="Pfam" id="PF04542"/>
    </source>
</evidence>
<dbReference type="EMBL" id="JACRYT010000010">
    <property type="protein sequence ID" value="MBC6680203.1"/>
    <property type="molecule type" value="Genomic_DNA"/>
</dbReference>
<proteinExistence type="inferred from homology"/>
<evidence type="ECO:0000256" key="2">
    <source>
        <dbReference type="ARBA" id="ARBA00023015"/>
    </source>
</evidence>
<keyword evidence="5" id="KW-0804">Transcription</keyword>
<evidence type="ECO:0000313" key="9">
    <source>
        <dbReference type="Proteomes" id="UP000602647"/>
    </source>
</evidence>
<dbReference type="InterPro" id="IPR014284">
    <property type="entry name" value="RNA_pol_sigma-70_dom"/>
</dbReference>
<evidence type="ECO:0000313" key="8">
    <source>
        <dbReference type="EMBL" id="MBC6680203.1"/>
    </source>
</evidence>
<dbReference type="InterPro" id="IPR007627">
    <property type="entry name" value="RNA_pol_sigma70_r2"/>
</dbReference>
<dbReference type="GO" id="GO:0006352">
    <property type="term" value="P:DNA-templated transcription initiation"/>
    <property type="evidence" value="ECO:0007669"/>
    <property type="project" value="InterPro"/>
</dbReference>
<keyword evidence="4" id="KW-0238">DNA-binding</keyword>
<comment type="caution">
    <text evidence="8">The sequence shown here is derived from an EMBL/GenBank/DDBJ whole genome shotgun (WGS) entry which is preliminary data.</text>
</comment>
<dbReference type="GO" id="GO:0016987">
    <property type="term" value="F:sigma factor activity"/>
    <property type="evidence" value="ECO:0007669"/>
    <property type="project" value="UniProtKB-KW"/>
</dbReference>
<dbReference type="InterPro" id="IPR013249">
    <property type="entry name" value="RNA_pol_sigma70_r4_t2"/>
</dbReference>